<evidence type="ECO:0000256" key="3">
    <source>
        <dbReference type="SAM" id="SignalP"/>
    </source>
</evidence>
<protein>
    <submittedName>
        <fullName evidence="5">Glycine zipper 2TM domain-containing protein</fullName>
    </submittedName>
</protein>
<dbReference type="InterPro" id="IPR008816">
    <property type="entry name" value="Gly_zipper_2TM_dom"/>
</dbReference>
<keyword evidence="6" id="KW-1185">Reference proteome</keyword>
<dbReference type="InterPro" id="IPR051407">
    <property type="entry name" value="Bact_OM_lipoprot/Surf_antigen"/>
</dbReference>
<comment type="subcellular location">
    <subcellularLocation>
        <location evidence="1">Membrane</location>
    </subcellularLocation>
</comment>
<dbReference type="PROSITE" id="PS51257">
    <property type="entry name" value="PROKAR_LIPOPROTEIN"/>
    <property type="match status" value="1"/>
</dbReference>
<keyword evidence="2" id="KW-0472">Membrane</keyword>
<feature type="signal peptide" evidence="3">
    <location>
        <begin position="1"/>
        <end position="23"/>
    </location>
</feature>
<dbReference type="PANTHER" id="PTHR35603">
    <property type="match status" value="1"/>
</dbReference>
<comment type="caution">
    <text evidence="5">The sequence shown here is derived from an EMBL/GenBank/DDBJ whole genome shotgun (WGS) entry which is preliminary data.</text>
</comment>
<accession>A0ABW0Q3N0</accession>
<organism evidence="5 6">
    <name type="scientific">Polaromonas jejuensis</name>
    <dbReference type="NCBI Taxonomy" id="457502"/>
    <lineage>
        <taxon>Bacteria</taxon>
        <taxon>Pseudomonadati</taxon>
        <taxon>Pseudomonadota</taxon>
        <taxon>Betaproteobacteria</taxon>
        <taxon>Burkholderiales</taxon>
        <taxon>Comamonadaceae</taxon>
        <taxon>Polaromonas</taxon>
    </lineage>
</organism>
<proteinExistence type="predicted"/>
<evidence type="ECO:0000259" key="4">
    <source>
        <dbReference type="Pfam" id="PF05433"/>
    </source>
</evidence>
<keyword evidence="3" id="KW-0732">Signal</keyword>
<name>A0ABW0Q3N0_9BURK</name>
<dbReference type="Pfam" id="PF05433">
    <property type="entry name" value="Rick_17kDa_Anti"/>
    <property type="match status" value="1"/>
</dbReference>
<dbReference type="EMBL" id="JBHSMX010000003">
    <property type="protein sequence ID" value="MFC5519345.1"/>
    <property type="molecule type" value="Genomic_DNA"/>
</dbReference>
<evidence type="ECO:0000256" key="1">
    <source>
        <dbReference type="ARBA" id="ARBA00004370"/>
    </source>
</evidence>
<reference evidence="6" key="1">
    <citation type="journal article" date="2019" name="Int. J. Syst. Evol. Microbiol.">
        <title>The Global Catalogue of Microorganisms (GCM) 10K type strain sequencing project: providing services to taxonomists for standard genome sequencing and annotation.</title>
        <authorList>
            <consortium name="The Broad Institute Genomics Platform"/>
            <consortium name="The Broad Institute Genome Sequencing Center for Infectious Disease"/>
            <person name="Wu L."/>
            <person name="Ma J."/>
        </authorList>
    </citation>
    <scope>NUCLEOTIDE SEQUENCE [LARGE SCALE GENOMIC DNA]</scope>
    <source>
        <strain evidence="6">CGMCC 4.7277</strain>
    </source>
</reference>
<sequence>MRNIRFLKAMTATAVLAALSACANYPGMAPTYPATTTYPVAPAPATVQFGQVTNVELVRTQQQPSTGIGAGAVVGGVVGGVVGHQVGRGTGRDIATVVGVLGGALVGNAIEKGRTPPTVTEIYRVTVQQDDGMVRTFDYATQPNVRIGDRVRVENNQLYR</sequence>
<dbReference type="PANTHER" id="PTHR35603:SF2">
    <property type="entry name" value="OUTER MEMBRANE LIPOPROTEIN"/>
    <property type="match status" value="1"/>
</dbReference>
<dbReference type="Proteomes" id="UP001596084">
    <property type="component" value="Unassembled WGS sequence"/>
</dbReference>
<feature type="chain" id="PRO_5045260027" evidence="3">
    <location>
        <begin position="24"/>
        <end position="160"/>
    </location>
</feature>
<gene>
    <name evidence="5" type="ORF">ACFPP7_00235</name>
</gene>
<dbReference type="RefSeq" id="WP_068831602.1">
    <property type="nucleotide sequence ID" value="NZ_JBHSMX010000003.1"/>
</dbReference>
<evidence type="ECO:0000313" key="6">
    <source>
        <dbReference type="Proteomes" id="UP001596084"/>
    </source>
</evidence>
<evidence type="ECO:0000313" key="5">
    <source>
        <dbReference type="EMBL" id="MFC5519345.1"/>
    </source>
</evidence>
<feature type="domain" description="Glycine zipper 2TM" evidence="4">
    <location>
        <begin position="70"/>
        <end position="111"/>
    </location>
</feature>
<evidence type="ECO:0000256" key="2">
    <source>
        <dbReference type="ARBA" id="ARBA00023136"/>
    </source>
</evidence>